<dbReference type="InterPro" id="IPR013818">
    <property type="entry name" value="Lipase"/>
</dbReference>
<protein>
    <recommendedName>
        <fullName evidence="5">Lipase domain-containing protein</fullName>
    </recommendedName>
</protein>
<evidence type="ECO:0000259" key="5">
    <source>
        <dbReference type="Pfam" id="PF00151"/>
    </source>
</evidence>
<dbReference type="PANTHER" id="PTHR11610:SF104">
    <property type="entry name" value="AGAP010328-PA"/>
    <property type="match status" value="1"/>
</dbReference>
<comment type="similarity">
    <text evidence="2 4">Belongs to the AB hydrolase superfamily. Lipase family.</text>
</comment>
<dbReference type="GeneID" id="108017942"/>
<sequence>MQLFSIFHSFLTLYIFQLLFNVSYSKLNLKYAILRQKQANKSQNDTVAYQQRIKHDAQKTMRVIFYKNNNKTLETSAYDDFYDLKRSGCSASDKFAIVLHGWIQSCSDEWALTLIDRLSYYRGGCVICIDYSVVASSSYMRLYTNFDTLTGAISSIILTLFKQGFDPKRGYMFGFSFGGQLASAVGRSLWPNHLIESIDTCDMAGPGFDPIAVDHSKAGKHVQCFHSSRDKGTLVYSCHRNIMLGSCGLKQPSVASQLHLGSHGLCVDIYINTFDYPFYAVNSTPAECFTWQKAAKIPDGYTVGYEENFDSQVSGQIFVPTSLHYPYNLSKKQLRLLSITSG</sequence>
<proteinExistence type="inferred from homology"/>
<evidence type="ECO:0000313" key="7">
    <source>
        <dbReference type="RefSeq" id="XP_016940660.3"/>
    </source>
</evidence>
<dbReference type="Pfam" id="PF00151">
    <property type="entry name" value="Lipase"/>
    <property type="match status" value="1"/>
</dbReference>
<dbReference type="RefSeq" id="XP_016940660.3">
    <property type="nucleotide sequence ID" value="XM_017085171.4"/>
</dbReference>
<evidence type="ECO:0000256" key="4">
    <source>
        <dbReference type="RuleBase" id="RU004262"/>
    </source>
</evidence>
<dbReference type="AlphaFoldDB" id="A0AB39ZPU3"/>
<comment type="subcellular location">
    <subcellularLocation>
        <location evidence="1">Secreted</location>
    </subcellularLocation>
</comment>
<dbReference type="GO" id="GO:0016298">
    <property type="term" value="F:lipase activity"/>
    <property type="evidence" value="ECO:0007669"/>
    <property type="project" value="InterPro"/>
</dbReference>
<dbReference type="Proteomes" id="UP001652628">
    <property type="component" value="Chromosome 2R"/>
</dbReference>
<gene>
    <name evidence="7" type="primary">LOC108017942</name>
</gene>
<dbReference type="GO" id="GO:0017171">
    <property type="term" value="F:serine hydrolase activity"/>
    <property type="evidence" value="ECO:0007669"/>
    <property type="project" value="TreeGrafter"/>
</dbReference>
<reference evidence="7" key="1">
    <citation type="submission" date="2025-08" db="UniProtKB">
        <authorList>
            <consortium name="RefSeq"/>
        </authorList>
    </citation>
    <scope>IDENTIFICATION</scope>
</reference>
<evidence type="ECO:0000256" key="3">
    <source>
        <dbReference type="ARBA" id="ARBA00022525"/>
    </source>
</evidence>
<evidence type="ECO:0000256" key="2">
    <source>
        <dbReference type="ARBA" id="ARBA00010701"/>
    </source>
</evidence>
<evidence type="ECO:0000256" key="1">
    <source>
        <dbReference type="ARBA" id="ARBA00004613"/>
    </source>
</evidence>
<dbReference type="PANTHER" id="PTHR11610">
    <property type="entry name" value="LIPASE"/>
    <property type="match status" value="1"/>
</dbReference>
<dbReference type="InterPro" id="IPR029058">
    <property type="entry name" value="AB_hydrolase_fold"/>
</dbReference>
<accession>A0AB39ZPU3</accession>
<keyword evidence="6" id="KW-1185">Reference proteome</keyword>
<organism evidence="6 7">
    <name type="scientific">Drosophila suzukii</name>
    <name type="common">Spotted-wing drosophila fruit fly</name>
    <dbReference type="NCBI Taxonomy" id="28584"/>
    <lineage>
        <taxon>Eukaryota</taxon>
        <taxon>Metazoa</taxon>
        <taxon>Ecdysozoa</taxon>
        <taxon>Arthropoda</taxon>
        <taxon>Hexapoda</taxon>
        <taxon>Insecta</taxon>
        <taxon>Pterygota</taxon>
        <taxon>Neoptera</taxon>
        <taxon>Endopterygota</taxon>
        <taxon>Diptera</taxon>
        <taxon>Brachycera</taxon>
        <taxon>Muscomorpha</taxon>
        <taxon>Ephydroidea</taxon>
        <taxon>Drosophilidae</taxon>
        <taxon>Drosophila</taxon>
        <taxon>Sophophora</taxon>
    </lineage>
</organism>
<dbReference type="GO" id="GO:0005615">
    <property type="term" value="C:extracellular space"/>
    <property type="evidence" value="ECO:0007669"/>
    <property type="project" value="TreeGrafter"/>
</dbReference>
<feature type="domain" description="Lipase" evidence="5">
    <location>
        <begin position="47"/>
        <end position="210"/>
    </location>
</feature>
<keyword evidence="3" id="KW-0964">Secreted</keyword>
<name>A0AB39ZPU3_DROSZ</name>
<evidence type="ECO:0000313" key="6">
    <source>
        <dbReference type="Proteomes" id="UP001652628"/>
    </source>
</evidence>
<dbReference type="SUPFAM" id="SSF53474">
    <property type="entry name" value="alpha/beta-Hydrolases"/>
    <property type="match status" value="1"/>
</dbReference>
<dbReference type="GO" id="GO:0016042">
    <property type="term" value="P:lipid catabolic process"/>
    <property type="evidence" value="ECO:0007669"/>
    <property type="project" value="TreeGrafter"/>
</dbReference>
<dbReference type="Gene3D" id="3.40.50.1820">
    <property type="entry name" value="alpha/beta hydrolase"/>
    <property type="match status" value="1"/>
</dbReference>
<dbReference type="InterPro" id="IPR000734">
    <property type="entry name" value="TAG_lipase"/>
</dbReference>